<comment type="caution">
    <text evidence="2">The sequence shown here is derived from an EMBL/GenBank/DDBJ whole genome shotgun (WGS) entry which is preliminary data.</text>
</comment>
<evidence type="ECO:0000256" key="1">
    <source>
        <dbReference type="SAM" id="MobiDB-lite"/>
    </source>
</evidence>
<keyword evidence="3" id="KW-1185">Reference proteome</keyword>
<dbReference type="EMBL" id="VSRR010038600">
    <property type="protein sequence ID" value="MPC74271.1"/>
    <property type="molecule type" value="Genomic_DNA"/>
</dbReference>
<gene>
    <name evidence="2" type="ORF">E2C01_068628</name>
</gene>
<protein>
    <submittedName>
        <fullName evidence="2">Uncharacterized protein</fullName>
    </submittedName>
</protein>
<feature type="compositionally biased region" description="Gly residues" evidence="1">
    <location>
        <begin position="9"/>
        <end position="24"/>
    </location>
</feature>
<proteinExistence type="predicted"/>
<reference evidence="2 3" key="1">
    <citation type="submission" date="2019-05" db="EMBL/GenBank/DDBJ databases">
        <title>Another draft genome of Portunus trituberculatus and its Hox gene families provides insights of decapod evolution.</title>
        <authorList>
            <person name="Jeong J.-H."/>
            <person name="Song I."/>
            <person name="Kim S."/>
            <person name="Choi T."/>
            <person name="Kim D."/>
            <person name="Ryu S."/>
            <person name="Kim W."/>
        </authorList>
    </citation>
    <scope>NUCLEOTIDE SEQUENCE [LARGE SCALE GENOMIC DNA]</scope>
    <source>
        <tissue evidence="2">Muscle</tissue>
    </source>
</reference>
<evidence type="ECO:0000313" key="3">
    <source>
        <dbReference type="Proteomes" id="UP000324222"/>
    </source>
</evidence>
<organism evidence="2 3">
    <name type="scientific">Portunus trituberculatus</name>
    <name type="common">Swimming crab</name>
    <name type="synonym">Neptunus trituberculatus</name>
    <dbReference type="NCBI Taxonomy" id="210409"/>
    <lineage>
        <taxon>Eukaryota</taxon>
        <taxon>Metazoa</taxon>
        <taxon>Ecdysozoa</taxon>
        <taxon>Arthropoda</taxon>
        <taxon>Crustacea</taxon>
        <taxon>Multicrustacea</taxon>
        <taxon>Malacostraca</taxon>
        <taxon>Eumalacostraca</taxon>
        <taxon>Eucarida</taxon>
        <taxon>Decapoda</taxon>
        <taxon>Pleocyemata</taxon>
        <taxon>Brachyura</taxon>
        <taxon>Eubrachyura</taxon>
        <taxon>Portunoidea</taxon>
        <taxon>Portunidae</taxon>
        <taxon>Portuninae</taxon>
        <taxon>Portunus</taxon>
    </lineage>
</organism>
<dbReference type="Proteomes" id="UP000324222">
    <property type="component" value="Unassembled WGS sequence"/>
</dbReference>
<evidence type="ECO:0000313" key="2">
    <source>
        <dbReference type="EMBL" id="MPC74271.1"/>
    </source>
</evidence>
<name>A0A5B7HMW0_PORTR</name>
<accession>A0A5B7HMW0</accession>
<sequence length="85" mass="8944">MKVPLGSKEGMGGAAEGEGAGGNTDGEEIVKKLGDTLGGSMGGDSHGLMSNLKPHKLLQLLDVSNRGITKTQRKKYHDSMSEQYI</sequence>
<dbReference type="AlphaFoldDB" id="A0A5B7HMW0"/>
<feature type="region of interest" description="Disordered" evidence="1">
    <location>
        <begin position="1"/>
        <end position="28"/>
    </location>
</feature>